<comment type="caution">
    <text evidence="3">The sequence shown here is derived from an EMBL/GenBank/DDBJ whole genome shotgun (WGS) entry which is preliminary data.</text>
</comment>
<feature type="compositionally biased region" description="Polar residues" evidence="1">
    <location>
        <begin position="358"/>
        <end position="383"/>
    </location>
</feature>
<feature type="compositionally biased region" description="Low complexity" evidence="1">
    <location>
        <begin position="159"/>
        <end position="180"/>
    </location>
</feature>
<keyword evidence="2" id="KW-0812">Transmembrane</keyword>
<proteinExistence type="predicted"/>
<dbReference type="EMBL" id="WNKQ01000025">
    <property type="protein sequence ID" value="KAF5844249.1"/>
    <property type="molecule type" value="Genomic_DNA"/>
</dbReference>
<evidence type="ECO:0000256" key="2">
    <source>
        <dbReference type="SAM" id="Phobius"/>
    </source>
</evidence>
<evidence type="ECO:0000313" key="3">
    <source>
        <dbReference type="EMBL" id="KAF5844249.1"/>
    </source>
</evidence>
<evidence type="ECO:0008006" key="5">
    <source>
        <dbReference type="Google" id="ProtNLM"/>
    </source>
</evidence>
<feature type="compositionally biased region" description="Polar residues" evidence="1">
    <location>
        <begin position="330"/>
        <end position="341"/>
    </location>
</feature>
<protein>
    <recommendedName>
        <fullName evidence="5">Extracellular membrane protein CFEM domain-containing protein</fullName>
    </recommendedName>
</protein>
<keyword evidence="2" id="KW-0472">Membrane</keyword>
<dbReference type="AlphaFoldDB" id="A0A8H5Z9P6"/>
<feature type="region of interest" description="Disordered" evidence="1">
    <location>
        <begin position="159"/>
        <end position="182"/>
    </location>
</feature>
<organism evidence="3 4">
    <name type="scientific">Cochliobolus sativus</name>
    <name type="common">Common root rot and spot blotch fungus</name>
    <name type="synonym">Bipolaris sorokiniana</name>
    <dbReference type="NCBI Taxonomy" id="45130"/>
    <lineage>
        <taxon>Eukaryota</taxon>
        <taxon>Fungi</taxon>
        <taxon>Dikarya</taxon>
        <taxon>Ascomycota</taxon>
        <taxon>Pezizomycotina</taxon>
        <taxon>Dothideomycetes</taxon>
        <taxon>Pleosporomycetidae</taxon>
        <taxon>Pleosporales</taxon>
        <taxon>Pleosporineae</taxon>
        <taxon>Pleosporaceae</taxon>
        <taxon>Bipolaris</taxon>
    </lineage>
</organism>
<keyword evidence="2" id="KW-1133">Transmembrane helix</keyword>
<evidence type="ECO:0000256" key="1">
    <source>
        <dbReference type="SAM" id="MobiDB-lite"/>
    </source>
</evidence>
<name>A0A8H5Z9P6_COCSA</name>
<reference evidence="3" key="1">
    <citation type="submission" date="2019-11" db="EMBL/GenBank/DDBJ databases">
        <title>Bipolaris sorokiniana Genome sequencing.</title>
        <authorList>
            <person name="Wang H."/>
        </authorList>
    </citation>
    <scope>NUCLEOTIDE SEQUENCE</scope>
</reference>
<dbReference type="Proteomes" id="UP000624244">
    <property type="component" value="Unassembled WGS sequence"/>
</dbReference>
<sequence>MNKSVKSNFPCHTTPTPDYACLCSQYLWRISCYENYVSGPWAYADRAITQGDAHNTCREAGSVAVDKVRKEHAQRKRQIGNFLSSIVGDVSSILSSKGVTVPTAVIESVAGGVVNALPTPVDLTSIAAMFTAISAAGDENGTMTITKIGTSTSSSTWRAVSASSSEGPASSSSVISLLPSPSNPDSGPSAGLIAGVVVGAIAALALIGIFILLLLRHRRKNKYQPSSPLTDKETSPIISSFSSNGCVPQLNTSSIIPTHTTLPTGTPTASASPEPVLRSPISPVSPVIPPEQALWISSPSTFAGGTLPRYPSSVDDIPLHSRYYLDSKIPQSTEMPTSANSWELDGREISPPGELSVAQKNQRNTSSGVQRQGQGQEHVTNYQPGEEDHLQGEFIGNKPVERAW</sequence>
<accession>A0A8H5Z9P6</accession>
<feature type="transmembrane region" description="Helical" evidence="2">
    <location>
        <begin position="190"/>
        <end position="215"/>
    </location>
</feature>
<evidence type="ECO:0000313" key="4">
    <source>
        <dbReference type="Proteomes" id="UP000624244"/>
    </source>
</evidence>
<feature type="region of interest" description="Disordered" evidence="1">
    <location>
        <begin position="330"/>
        <end position="404"/>
    </location>
</feature>
<gene>
    <name evidence="3" type="ORF">GGP41_002846</name>
</gene>